<accession>A0A855X785</accession>
<dbReference type="InterPro" id="IPR036280">
    <property type="entry name" value="Multihaem_cyt_sf"/>
</dbReference>
<proteinExistence type="predicted"/>
<dbReference type="InterPro" id="IPR029467">
    <property type="entry name" value="Cyt_c7-like"/>
</dbReference>
<organism evidence="3 4">
    <name type="scientific">candidate division GN15 bacterium</name>
    <dbReference type="NCBI Taxonomy" id="2072418"/>
    <lineage>
        <taxon>Bacteria</taxon>
        <taxon>candidate division GN15</taxon>
    </lineage>
</organism>
<sequence length="637" mass="71319">MVRVAEERFMKSRIVLPVLLIVAALATIVWASWSHIINFMLPADSRPGEVTYTVERVTPEPFEAVAAALKDRFTGDFKHIERFRKAGILAYEGPKTCLSCHKDITVKDATTGQNKTVDLMTNVTTSAHYRFFTSSHPNVYGFNGELADNFPMGKIDRPCPKPGSFAMTAWAEQVVTRNGDTLSEGCGQCHIGGQYQAPLGEIMPGYRTLDEEKDAIDCLICHAAAYDMNRKQVVQDANGRLRWDQDRTLTAALSVTNTTSQTCLRCHQHNLGGDIYVDSLDPSFMQSMRNPGHERPRVLHPGSKRGTPFSPSWDVHAAAGVNCVECHTTEGHYIAKGTHTTTMMANDLPNVEVACENCHTAEPHSSNAELAGYLNSHVAKIACQTCHIPSLHPDNATYRDFSKTEYEEHAGIYVYTDSLKETQPGKGIVYVWWNGDGSFLGNPIGDNPNGKNLYRFYNPSHVWPEFKNFDYAGWYDKVMRPIAKQGRPSKLYAMKLFNGKQHIDLQNMGPFGGMYLPYNLPTYYVTGNPDLAAQKEMEKSMMPMMYGWMFKVYLMDKFMRFMDVDSWNTAAYADAHALRKVEPRWIPQDASLEISHAIRKNGALTCRNCHGPAGVLDWKALGYTDDEAASLSVDRGL</sequence>
<dbReference type="GO" id="GO:0016491">
    <property type="term" value="F:oxidoreductase activity"/>
    <property type="evidence" value="ECO:0007669"/>
    <property type="project" value="TreeGrafter"/>
</dbReference>
<evidence type="ECO:0000313" key="4">
    <source>
        <dbReference type="Proteomes" id="UP000250918"/>
    </source>
</evidence>
<keyword evidence="1" id="KW-0732">Signal</keyword>
<protein>
    <submittedName>
        <fullName evidence="3">Nitrite reductase</fullName>
    </submittedName>
</protein>
<dbReference type="InterPro" id="IPR051829">
    <property type="entry name" value="Multiheme_Cytochr_ET"/>
</dbReference>
<reference evidence="3 4" key="1">
    <citation type="journal article" date="2018" name="ISME J.">
        <title>A methanotrophic archaeon couples anaerobic oxidation of methane to Fe(III) reduction.</title>
        <authorList>
            <person name="Cai C."/>
            <person name="Leu A.O."/>
            <person name="Xie G.J."/>
            <person name="Guo J."/>
            <person name="Feng Y."/>
            <person name="Zhao J.X."/>
            <person name="Tyson G.W."/>
            <person name="Yuan Z."/>
            <person name="Hu S."/>
        </authorList>
    </citation>
    <scope>NUCLEOTIDE SEQUENCE [LARGE SCALE GENOMIC DNA]</scope>
    <source>
        <strain evidence="3">FeB_12</strain>
    </source>
</reference>
<gene>
    <name evidence="3" type="ORF">C3F09_06200</name>
</gene>
<dbReference type="SUPFAM" id="SSF48695">
    <property type="entry name" value="Multiheme cytochromes"/>
    <property type="match status" value="1"/>
</dbReference>
<dbReference type="PANTHER" id="PTHR35038:SF5">
    <property type="entry name" value="CYTOCHROME C-TYPE PROTEIN NRFB"/>
    <property type="match status" value="1"/>
</dbReference>
<name>A0A855X785_9BACT</name>
<dbReference type="Pfam" id="PF14522">
    <property type="entry name" value="Cytochrome_C7"/>
    <property type="match status" value="1"/>
</dbReference>
<dbReference type="Proteomes" id="UP000250918">
    <property type="component" value="Unassembled WGS sequence"/>
</dbReference>
<evidence type="ECO:0000313" key="3">
    <source>
        <dbReference type="EMBL" id="PWB72742.1"/>
    </source>
</evidence>
<feature type="domain" description="Cytochrome c7-like" evidence="2">
    <location>
        <begin position="313"/>
        <end position="387"/>
    </location>
</feature>
<evidence type="ECO:0000256" key="1">
    <source>
        <dbReference type="ARBA" id="ARBA00022729"/>
    </source>
</evidence>
<dbReference type="EMBL" id="PQAP01000076">
    <property type="protein sequence ID" value="PWB72742.1"/>
    <property type="molecule type" value="Genomic_DNA"/>
</dbReference>
<dbReference type="Gene3D" id="1.10.1130.10">
    <property type="entry name" value="Flavocytochrome C3, Chain A"/>
    <property type="match status" value="1"/>
</dbReference>
<dbReference type="PANTHER" id="PTHR35038">
    <property type="entry name" value="DISSIMILATORY SULFITE REDUCTASE SIRA"/>
    <property type="match status" value="1"/>
</dbReference>
<evidence type="ECO:0000259" key="2">
    <source>
        <dbReference type="Pfam" id="PF14522"/>
    </source>
</evidence>
<comment type="caution">
    <text evidence="3">The sequence shown here is derived from an EMBL/GenBank/DDBJ whole genome shotgun (WGS) entry which is preliminary data.</text>
</comment>
<dbReference type="AlphaFoldDB" id="A0A855X785"/>